<protein>
    <submittedName>
        <fullName evidence="2">Uncharacterized protein</fullName>
    </submittedName>
</protein>
<proteinExistence type="predicted"/>
<reference evidence="2" key="1">
    <citation type="journal article" date="2014" name="Front. Microbiol.">
        <title>High frequency of phylogenetically diverse reductive dehalogenase-homologous genes in deep subseafloor sedimentary metagenomes.</title>
        <authorList>
            <person name="Kawai M."/>
            <person name="Futagami T."/>
            <person name="Toyoda A."/>
            <person name="Takaki Y."/>
            <person name="Nishi S."/>
            <person name="Hori S."/>
            <person name="Arai W."/>
            <person name="Tsubouchi T."/>
            <person name="Morono Y."/>
            <person name="Uchiyama I."/>
            <person name="Ito T."/>
            <person name="Fujiyama A."/>
            <person name="Inagaki F."/>
            <person name="Takami H."/>
        </authorList>
    </citation>
    <scope>NUCLEOTIDE SEQUENCE</scope>
    <source>
        <strain evidence="2">Expedition CK06-06</strain>
    </source>
</reference>
<comment type="caution">
    <text evidence="2">The sequence shown here is derived from an EMBL/GenBank/DDBJ whole genome shotgun (WGS) entry which is preliminary data.</text>
</comment>
<dbReference type="AlphaFoldDB" id="X1JWA0"/>
<gene>
    <name evidence="2" type="ORF">S03H2_68692</name>
</gene>
<keyword evidence="1" id="KW-0812">Transmembrane</keyword>
<organism evidence="2">
    <name type="scientific">marine sediment metagenome</name>
    <dbReference type="NCBI Taxonomy" id="412755"/>
    <lineage>
        <taxon>unclassified sequences</taxon>
        <taxon>metagenomes</taxon>
        <taxon>ecological metagenomes</taxon>
    </lineage>
</organism>
<feature type="transmembrane region" description="Helical" evidence="1">
    <location>
        <begin position="47"/>
        <end position="68"/>
    </location>
</feature>
<evidence type="ECO:0000256" key="1">
    <source>
        <dbReference type="SAM" id="Phobius"/>
    </source>
</evidence>
<sequence>MIDLFLNQNSTRSLLCIFRFADKQQNKNDDLSYFFLYKQKINIMIPFGLRIFQYIFRFIIIIIGWHHLKPERLYNMLKKHKKA</sequence>
<keyword evidence="1" id="KW-0472">Membrane</keyword>
<evidence type="ECO:0000313" key="2">
    <source>
        <dbReference type="EMBL" id="GAH85685.1"/>
    </source>
</evidence>
<name>X1JWA0_9ZZZZ</name>
<feature type="non-terminal residue" evidence="2">
    <location>
        <position position="83"/>
    </location>
</feature>
<dbReference type="EMBL" id="BARU01045209">
    <property type="protein sequence ID" value="GAH85685.1"/>
    <property type="molecule type" value="Genomic_DNA"/>
</dbReference>
<accession>X1JWA0</accession>
<keyword evidence="1" id="KW-1133">Transmembrane helix</keyword>